<evidence type="ECO:0000256" key="10">
    <source>
        <dbReference type="ARBA" id="ARBA00060079"/>
    </source>
</evidence>
<evidence type="ECO:0000256" key="7">
    <source>
        <dbReference type="ARBA" id="ARBA00023163"/>
    </source>
</evidence>
<dbReference type="FunFam" id="1.10.10.2170:FF:000001">
    <property type="entry name" value="Telomeric repeat-binding factor 2-interacting protein 1"/>
    <property type="match status" value="1"/>
</dbReference>
<dbReference type="SUPFAM" id="SSF46689">
    <property type="entry name" value="Homeodomain-like"/>
    <property type="match status" value="1"/>
</dbReference>
<comment type="subunit">
    <text evidence="11">Homodimer. Component of the shelterin complex (telosome). Interacts with terf2; the interaction is direct.</text>
</comment>
<name>A0A6I8RTP3_XENTR</name>
<evidence type="ECO:0000259" key="17">
    <source>
        <dbReference type="Pfam" id="PF16589"/>
    </source>
</evidence>
<evidence type="ECO:0000256" key="9">
    <source>
        <dbReference type="ARBA" id="ARBA00032471"/>
    </source>
</evidence>
<sequence length="665" mass="74024">MNIAKERYKLSKLYQKGLCNYSHKHSQKRCTESSIKRNTGFLVSFCVYMFFCVRLPALRKILQGTARVCSLLSPPPFSSSPSHHLSPSQLCCNLSYQQPKLQHRKSPDTFWCKMAALGGLTHSRTLFVDDDGTPMSFYVPPGPLKRQLYPLITHGGGEMCRMQQPGALLLSAPGSAQGAQYVSTAYIMDCVRIDKLLDVDDYRLDGSHGRPRKSQGSKKEERAPQQKVGESSQESDQKQQAKVGGDLEEGDKLSDPGEPVNEESLGECEQQKEECIIGEKGNVGQKLGDVQKEAAESELEPDSNKLQPEKDNKENKMDCSGAQKVIRKILPPKSPPFYLTGRNVFTEKEDVAILLYVRENAPHRGTGVSLWKEMEQKQVVKRTWQAIKNRYFRYLKGKRNYVLPLTDDSSSQEPSDDEEECPQPITKKSRISDSTPCTEKPGVAEKTGEKLSTDTSVEGPSTEKSDAAKTSNVNLPVEERGQEVTEGAIKRSEGNKKSTEMNEEAVSASSKENQDDGADLHIFEIANLEFEVEDTPELEVPKRSFGLKEFVMGEDLPSSQSQTQVDEVSSSPDASESEGLQEALLSMMSEFKLSLCDVTQALLKNNGELAATRHFLQTGSRPDGYPIWVRKDDLDLQKDDAETLKRLIQKYGADNVAKRVAFLAS</sequence>
<reference evidence="18" key="1">
    <citation type="journal article" date="2010" name="Science">
        <title>The genome of the Western clawed frog Xenopus tropicalis.</title>
        <authorList>
            <person name="Hellsten U."/>
            <person name="Harland R.M."/>
            <person name="Gilchrist M.J."/>
            <person name="Hendrix D."/>
            <person name="Jurka J."/>
            <person name="Kapitonov V."/>
            <person name="Ovcharenko I."/>
            <person name="Putnam N.H."/>
            <person name="Shu S."/>
            <person name="Taher L."/>
            <person name="Blitz I.L."/>
            <person name="Blumberg B."/>
            <person name="Dichmann D.S."/>
            <person name="Dubchak I."/>
            <person name="Amaya E."/>
            <person name="Detter J.C."/>
            <person name="Fletcher R."/>
            <person name="Gerhard D.S."/>
            <person name="Goodstein D."/>
            <person name="Graves T."/>
            <person name="Grigoriev I.V."/>
            <person name="Grimwood J."/>
            <person name="Kawashima T."/>
            <person name="Lindquist E."/>
            <person name="Lucas S.M."/>
            <person name="Mead P.E."/>
            <person name="Mitros T."/>
            <person name="Ogino H."/>
            <person name="Ohta Y."/>
            <person name="Poliakov A.V."/>
            <person name="Pollet N."/>
            <person name="Robert J."/>
            <person name="Salamov A."/>
            <person name="Sater A.K."/>
            <person name="Schmutz J."/>
            <person name="Terry A."/>
            <person name="Vize P.D."/>
            <person name="Warren W.C."/>
            <person name="Wells D."/>
            <person name="Wills A."/>
            <person name="Wilson R.K."/>
            <person name="Zimmerman L.B."/>
            <person name="Zorn A.M."/>
            <person name="Grainger R."/>
            <person name="Grammer T."/>
            <person name="Khokha M.K."/>
            <person name="Richardson P.M."/>
            <person name="Rokhsar D.S."/>
        </authorList>
    </citation>
    <scope>NUCLEOTIDE SEQUENCE [LARGE SCALE GENOMIC DNA]</scope>
    <source>
        <strain evidence="18">Nigerian</strain>
    </source>
</reference>
<comment type="subcellular location">
    <subcellularLocation>
        <location evidence="12">Nucleus</location>
    </subcellularLocation>
    <subcellularLocation>
        <location evidence="12">Chromosome</location>
        <location evidence="12">Telomere</location>
    </subcellularLocation>
</comment>
<dbReference type="PANTHER" id="PTHR16466:SF6">
    <property type="entry name" value="TELOMERIC REPEAT-BINDING FACTOR 2-INTERACTING PROTEIN 1"/>
    <property type="match status" value="1"/>
</dbReference>
<keyword evidence="7 12" id="KW-0804">Transcription</keyword>
<feature type="compositionally biased region" description="Basic and acidic residues" evidence="13">
    <location>
        <begin position="477"/>
        <end position="500"/>
    </location>
</feature>
<evidence type="ECO:0000256" key="13">
    <source>
        <dbReference type="SAM" id="MobiDB-lite"/>
    </source>
</evidence>
<dbReference type="GeneTree" id="ENSGT00390000005351"/>
<feature type="region of interest" description="Disordered" evidence="13">
    <location>
        <begin position="555"/>
        <end position="579"/>
    </location>
</feature>
<keyword evidence="14" id="KW-0472">Membrane</keyword>
<dbReference type="InterPro" id="IPR001357">
    <property type="entry name" value="BRCT_dom"/>
</dbReference>
<evidence type="ECO:0000313" key="18">
    <source>
        <dbReference type="Ensembl" id="ENSXETP00000084628"/>
    </source>
</evidence>
<keyword evidence="14" id="KW-0812">Transmembrane</keyword>
<dbReference type="InterPro" id="IPR038104">
    <property type="entry name" value="Rap1_C_sf"/>
</dbReference>
<dbReference type="InterPro" id="IPR021661">
    <property type="entry name" value="Rap1_C"/>
</dbReference>
<feature type="domain" description="BRCT" evidence="17">
    <location>
        <begin position="126"/>
        <end position="203"/>
    </location>
</feature>
<reference evidence="18" key="2">
    <citation type="submission" date="2020-05" db="UniProtKB">
        <authorList>
            <consortium name="Ensembl"/>
        </authorList>
    </citation>
    <scope>IDENTIFICATION</scope>
</reference>
<feature type="compositionally biased region" description="Basic and acidic residues" evidence="13">
    <location>
        <begin position="442"/>
        <end position="452"/>
    </location>
</feature>
<keyword evidence="4 12" id="KW-0779">Telomere</keyword>
<evidence type="ECO:0000256" key="3">
    <source>
        <dbReference type="ARBA" id="ARBA00022454"/>
    </source>
</evidence>
<dbReference type="FunCoup" id="A0A6I8RTP3">
    <property type="interactions" value="2629"/>
</dbReference>
<comment type="function">
    <text evidence="10 12">Acts both as a regulator of telomere function and as a transcription regulator. Involved in the regulation of telomere length and protection as a component of the shelterin complex (telosome). Does not bind DNA directly: recruited to telomeric double-stranded 5'-TTAGGG-3' repeats via its interaction with terf2. Independently of its function in telomeres, also acts as a transcription regulator: recruited to extratelomeric 5'-TTAGGG-3' sites via its association with terf2 or other factors, and regulates gene expression.</text>
</comment>
<evidence type="ECO:0000256" key="4">
    <source>
        <dbReference type="ARBA" id="ARBA00022895"/>
    </source>
</evidence>
<evidence type="ECO:0000256" key="14">
    <source>
        <dbReference type="SAM" id="Phobius"/>
    </source>
</evidence>
<protein>
    <recommendedName>
        <fullName evidence="2 12">Telomeric repeat-binding factor 2-interacting protein 1</fullName>
        <shortName evidence="12">TERF2-interacting telomeric protein 1</shortName>
    </recommendedName>
    <alternativeName>
        <fullName evidence="9 12">Repressor/activator protein 1 homolog</fullName>
    </alternativeName>
</protein>
<dbReference type="CDD" id="cd11653">
    <property type="entry name" value="rap1_RCT"/>
    <property type="match status" value="1"/>
</dbReference>
<dbReference type="Pfam" id="PF11626">
    <property type="entry name" value="Rap1_C"/>
    <property type="match status" value="1"/>
</dbReference>
<dbReference type="InterPro" id="IPR039595">
    <property type="entry name" value="TE2IP/Rap1"/>
</dbReference>
<evidence type="ECO:0000256" key="6">
    <source>
        <dbReference type="ARBA" id="ARBA00023159"/>
    </source>
</evidence>
<feature type="domain" description="TRF2-interacting telomeric protein/Rap1 C-terminal" evidence="16">
    <location>
        <begin position="588"/>
        <end position="664"/>
    </location>
</feature>
<feature type="region of interest" description="Disordered" evidence="13">
    <location>
        <begin position="291"/>
        <end position="320"/>
    </location>
</feature>
<feature type="region of interest" description="Disordered" evidence="13">
    <location>
        <begin position="206"/>
        <end position="269"/>
    </location>
</feature>
<accession>A0A6I8RTP3</accession>
<feature type="compositionally biased region" description="Polar residues" evidence="13">
    <location>
        <begin position="557"/>
        <end position="574"/>
    </location>
</feature>
<dbReference type="AlphaFoldDB" id="A0A6I8RTP3"/>
<dbReference type="Bgee" id="ENSXETG00000012487">
    <property type="expression patterns" value="Expressed in 4-cell stage embryo and 13 other cell types or tissues"/>
</dbReference>
<evidence type="ECO:0000256" key="11">
    <source>
        <dbReference type="ARBA" id="ARBA00066030"/>
    </source>
</evidence>
<feature type="region of interest" description="Disordered" evidence="13">
    <location>
        <begin position="405"/>
        <end position="515"/>
    </location>
</feature>
<dbReference type="FunFam" id="1.10.10.60:FF:000246">
    <property type="entry name" value="Telomeric repeat-binding factor 2-interacting protein 1"/>
    <property type="match status" value="1"/>
</dbReference>
<feature type="domain" description="TERF2-interacting telomeric protein 1 Myb" evidence="15">
    <location>
        <begin position="345"/>
        <end position="399"/>
    </location>
</feature>
<dbReference type="Gene3D" id="1.10.10.2170">
    <property type="match status" value="1"/>
</dbReference>
<dbReference type="Ensembl" id="ENSXETT00000082582">
    <property type="protein sequence ID" value="ENSXETP00000084628"/>
    <property type="gene ID" value="ENSXETG00000012487"/>
</dbReference>
<dbReference type="InterPro" id="IPR009057">
    <property type="entry name" value="Homeodomain-like_sf"/>
</dbReference>
<evidence type="ECO:0000256" key="5">
    <source>
        <dbReference type="ARBA" id="ARBA00023015"/>
    </source>
</evidence>
<dbReference type="Pfam" id="PF08914">
    <property type="entry name" value="Myb_Rap1"/>
    <property type="match status" value="1"/>
</dbReference>
<dbReference type="Xenbase" id="XB-GENE-5905850">
    <property type="gene designation" value="terf2ip"/>
</dbReference>
<keyword evidence="14" id="KW-1133">Transmembrane helix</keyword>
<keyword evidence="8 12" id="KW-0539">Nucleus</keyword>
<dbReference type="GO" id="GO:0010833">
    <property type="term" value="P:telomere maintenance via telomere lengthening"/>
    <property type="evidence" value="ECO:0007669"/>
    <property type="project" value="UniProtKB-UniRule"/>
</dbReference>
<evidence type="ECO:0000256" key="8">
    <source>
        <dbReference type="ARBA" id="ARBA00023242"/>
    </source>
</evidence>
<dbReference type="PANTHER" id="PTHR16466">
    <property type="entry name" value="TELOMERE REPEAT-BINDING FACTOR 2-INTERACTING PROTEIN 1"/>
    <property type="match status" value="1"/>
</dbReference>
<dbReference type="InterPro" id="IPR015010">
    <property type="entry name" value="TERF2IP_Myb"/>
</dbReference>
<feature type="compositionally biased region" description="Polar residues" evidence="13">
    <location>
        <begin position="228"/>
        <end position="240"/>
    </location>
</feature>
<proteinExistence type="inferred from homology"/>
<keyword evidence="5 12" id="KW-0805">Transcription regulation</keyword>
<keyword evidence="3 12" id="KW-0158">Chromosome</keyword>
<evidence type="ECO:0000256" key="2">
    <source>
        <dbReference type="ARBA" id="ARBA00017805"/>
    </source>
</evidence>
<dbReference type="GO" id="GO:0006355">
    <property type="term" value="P:regulation of DNA-templated transcription"/>
    <property type="evidence" value="ECO:0007669"/>
    <property type="project" value="UniProtKB-UniRule"/>
</dbReference>
<keyword evidence="6 12" id="KW-0010">Activator</keyword>
<evidence type="ECO:0000256" key="1">
    <source>
        <dbReference type="ARBA" id="ARBA00010467"/>
    </source>
</evidence>
<dbReference type="GO" id="GO:0000781">
    <property type="term" value="C:chromosome, telomeric region"/>
    <property type="evidence" value="ECO:0007669"/>
    <property type="project" value="UniProtKB-SubCell"/>
</dbReference>
<dbReference type="Pfam" id="PF16589">
    <property type="entry name" value="BRCT_2"/>
    <property type="match status" value="1"/>
</dbReference>
<gene>
    <name evidence="18" type="primary">terf2ip</name>
</gene>
<evidence type="ECO:0000259" key="16">
    <source>
        <dbReference type="Pfam" id="PF11626"/>
    </source>
</evidence>
<feature type="transmembrane region" description="Helical" evidence="14">
    <location>
        <begin position="38"/>
        <end position="57"/>
    </location>
</feature>
<evidence type="ECO:0000256" key="12">
    <source>
        <dbReference type="RuleBase" id="RU367107"/>
    </source>
</evidence>
<feature type="compositionally biased region" description="Basic and acidic residues" evidence="13">
    <location>
        <begin position="307"/>
        <end position="317"/>
    </location>
</feature>
<dbReference type="GO" id="GO:0005654">
    <property type="term" value="C:nucleoplasm"/>
    <property type="evidence" value="ECO:0007669"/>
    <property type="project" value="UniProtKB-ARBA"/>
</dbReference>
<dbReference type="Gene3D" id="1.10.10.60">
    <property type="entry name" value="Homeodomain-like"/>
    <property type="match status" value="1"/>
</dbReference>
<dbReference type="InParanoid" id="A0A6I8RTP3"/>
<evidence type="ECO:0000259" key="15">
    <source>
        <dbReference type="Pfam" id="PF08914"/>
    </source>
</evidence>
<comment type="similarity">
    <text evidence="1 12">Belongs to the RAP1 family.</text>
</comment>
<organism evidence="18">
    <name type="scientific">Xenopus tropicalis</name>
    <name type="common">Western clawed frog</name>
    <name type="synonym">Silurana tropicalis</name>
    <dbReference type="NCBI Taxonomy" id="8364"/>
    <lineage>
        <taxon>Eukaryota</taxon>
        <taxon>Metazoa</taxon>
        <taxon>Chordata</taxon>
        <taxon>Craniata</taxon>
        <taxon>Vertebrata</taxon>
        <taxon>Euteleostomi</taxon>
        <taxon>Amphibia</taxon>
        <taxon>Batrachia</taxon>
        <taxon>Anura</taxon>
        <taxon>Pipoidea</taxon>
        <taxon>Pipidae</taxon>
        <taxon>Xenopodinae</taxon>
        <taxon>Xenopus</taxon>
        <taxon>Silurana</taxon>
    </lineage>
</organism>